<dbReference type="GO" id="GO:0003700">
    <property type="term" value="F:DNA-binding transcription factor activity"/>
    <property type="evidence" value="ECO:0007669"/>
    <property type="project" value="InterPro"/>
</dbReference>
<dbReference type="PROSITE" id="PS50987">
    <property type="entry name" value="HTH_ARSR_2"/>
    <property type="match status" value="1"/>
</dbReference>
<protein>
    <submittedName>
        <fullName evidence="5">Transcriptional repressor pagR (Modular protein)</fullName>
    </submittedName>
</protein>
<dbReference type="InterPro" id="IPR001845">
    <property type="entry name" value="HTH_ArsR_DNA-bd_dom"/>
</dbReference>
<evidence type="ECO:0000259" key="4">
    <source>
        <dbReference type="PROSITE" id="PS50987"/>
    </source>
</evidence>
<keyword evidence="6" id="KW-1185">Reference proteome</keyword>
<evidence type="ECO:0000256" key="1">
    <source>
        <dbReference type="ARBA" id="ARBA00023015"/>
    </source>
</evidence>
<keyword evidence="2" id="KW-0238">DNA-binding</keyword>
<dbReference type="NCBIfam" id="NF033788">
    <property type="entry name" value="HTH_metalloreg"/>
    <property type="match status" value="1"/>
</dbReference>
<dbReference type="EMBL" id="CDRZ01000257">
    <property type="protein sequence ID" value="CEO89729.1"/>
    <property type="molecule type" value="Genomic_DNA"/>
</dbReference>
<dbReference type="InterPro" id="IPR051011">
    <property type="entry name" value="Metal_resp_trans_reg"/>
</dbReference>
<dbReference type="InterPro" id="IPR036390">
    <property type="entry name" value="WH_DNA-bd_sf"/>
</dbReference>
<dbReference type="SMART" id="SM00418">
    <property type="entry name" value="HTH_ARSR"/>
    <property type="match status" value="1"/>
</dbReference>
<dbReference type="Gene3D" id="1.10.10.10">
    <property type="entry name" value="Winged helix-like DNA-binding domain superfamily/Winged helix DNA-binding domain"/>
    <property type="match status" value="1"/>
</dbReference>
<dbReference type="Proteomes" id="UP000046155">
    <property type="component" value="Unassembled WGS sequence"/>
</dbReference>
<feature type="domain" description="HTH arsR-type" evidence="4">
    <location>
        <begin position="58"/>
        <end position="147"/>
    </location>
</feature>
<name>A0A0B7MGK3_9FIRM</name>
<keyword evidence="1" id="KW-0805">Transcription regulation</keyword>
<sequence>MVVKWPAACCQLGIREKLSIIGKIHLTRFMYYYIIIIKYRRLFQIEVSMVPQLETFTTNPKLFKEKAELLKVLAHPVRLCIVRGLMAQDECNVSHIQSCLDMPQSTISQHLAKLRGAGIIEGRRCGLQVYYSVINKDARKIVRVLFS</sequence>
<evidence type="ECO:0000256" key="2">
    <source>
        <dbReference type="ARBA" id="ARBA00023125"/>
    </source>
</evidence>
<gene>
    <name evidence="5" type="ORF">SSCH_590004</name>
</gene>
<dbReference type="PRINTS" id="PR00778">
    <property type="entry name" value="HTHARSR"/>
</dbReference>
<evidence type="ECO:0000313" key="5">
    <source>
        <dbReference type="EMBL" id="CEO89729.1"/>
    </source>
</evidence>
<dbReference type="PANTHER" id="PTHR43132:SF2">
    <property type="entry name" value="ARSENICAL RESISTANCE OPERON REPRESSOR ARSR-RELATED"/>
    <property type="match status" value="1"/>
</dbReference>
<reference evidence="6" key="1">
    <citation type="submission" date="2015-01" db="EMBL/GenBank/DDBJ databases">
        <authorList>
            <person name="Manzoor Shahid"/>
            <person name="Zubair Saima"/>
        </authorList>
    </citation>
    <scope>NUCLEOTIDE SEQUENCE [LARGE SCALE GENOMIC DNA]</scope>
    <source>
        <strain evidence="6">Sp3</strain>
    </source>
</reference>
<dbReference type="InterPro" id="IPR011991">
    <property type="entry name" value="ArsR-like_HTH"/>
</dbReference>
<accession>A0A0B7MGK3</accession>
<dbReference type="PANTHER" id="PTHR43132">
    <property type="entry name" value="ARSENICAL RESISTANCE OPERON REPRESSOR ARSR-RELATED"/>
    <property type="match status" value="1"/>
</dbReference>
<dbReference type="SUPFAM" id="SSF46785">
    <property type="entry name" value="Winged helix' DNA-binding domain"/>
    <property type="match status" value="1"/>
</dbReference>
<dbReference type="AlphaFoldDB" id="A0A0B7MGK3"/>
<evidence type="ECO:0000256" key="3">
    <source>
        <dbReference type="ARBA" id="ARBA00023163"/>
    </source>
</evidence>
<proteinExistence type="predicted"/>
<dbReference type="Pfam" id="PF12840">
    <property type="entry name" value="HTH_20"/>
    <property type="match status" value="1"/>
</dbReference>
<organism evidence="5 6">
    <name type="scientific">Syntrophaceticus schinkii</name>
    <dbReference type="NCBI Taxonomy" id="499207"/>
    <lineage>
        <taxon>Bacteria</taxon>
        <taxon>Bacillati</taxon>
        <taxon>Bacillota</taxon>
        <taxon>Clostridia</taxon>
        <taxon>Thermoanaerobacterales</taxon>
        <taxon>Thermoanaerobacterales Family III. Incertae Sedis</taxon>
        <taxon>Syntrophaceticus</taxon>
    </lineage>
</organism>
<dbReference type="GO" id="GO:0003677">
    <property type="term" value="F:DNA binding"/>
    <property type="evidence" value="ECO:0007669"/>
    <property type="project" value="UniProtKB-KW"/>
</dbReference>
<dbReference type="CDD" id="cd00090">
    <property type="entry name" value="HTH_ARSR"/>
    <property type="match status" value="1"/>
</dbReference>
<evidence type="ECO:0000313" key="6">
    <source>
        <dbReference type="Proteomes" id="UP000046155"/>
    </source>
</evidence>
<dbReference type="InterPro" id="IPR036388">
    <property type="entry name" value="WH-like_DNA-bd_sf"/>
</dbReference>
<keyword evidence="3" id="KW-0804">Transcription</keyword>